<dbReference type="PANTHER" id="PTHR11002">
    <property type="entry name" value="CARBONIC ANHYDRASE"/>
    <property type="match status" value="1"/>
</dbReference>
<dbReference type="GO" id="GO:0008270">
    <property type="term" value="F:zinc ion binding"/>
    <property type="evidence" value="ECO:0007669"/>
    <property type="project" value="UniProtKB-UniRule"/>
</dbReference>
<evidence type="ECO:0000256" key="7">
    <source>
        <dbReference type="PIRSR" id="PIRSR601765-1"/>
    </source>
</evidence>
<dbReference type="RefSeq" id="WP_193112934.1">
    <property type="nucleotide sequence ID" value="NZ_CP041165.1"/>
</dbReference>
<accession>A0A7M1AVZ0</accession>
<name>A0A7M1AVZ0_9BACT</name>
<dbReference type="EC" id="4.2.1.1" evidence="2 8"/>
<organism evidence="9 10">
    <name type="scientific">Sulfurimonas marina</name>
    <dbReference type="NCBI Taxonomy" id="2590551"/>
    <lineage>
        <taxon>Bacteria</taxon>
        <taxon>Pseudomonadati</taxon>
        <taxon>Campylobacterota</taxon>
        <taxon>Epsilonproteobacteria</taxon>
        <taxon>Campylobacterales</taxon>
        <taxon>Sulfurimonadaceae</taxon>
        <taxon>Sulfurimonas</taxon>
    </lineage>
</organism>
<sequence length="212" mass="24045">MNLEQYAQGNKLFRTYFKKNKESLLELVKGQKPKALFIGCSDSRVIPDLMLQTNPGDLFVLRNVGNFVPPFKEDEDFHATASGIEYAVSALKVQEIIICGHTHCGACKHLYEPVPDDTSLIHTKKWLELGESAKKAAILSLGVNAPREELLRLTEKLSVINQIENILTYPAVKQRFEDGDLHIHGWCYDIETGKIEYYNADTYEFLPLNELS</sequence>
<evidence type="ECO:0000256" key="5">
    <source>
        <dbReference type="ARBA" id="ARBA00023239"/>
    </source>
</evidence>
<keyword evidence="10" id="KW-1185">Reference proteome</keyword>
<feature type="binding site" evidence="7">
    <location>
        <position position="42"/>
    </location>
    <ligand>
        <name>Zn(2+)</name>
        <dbReference type="ChEBI" id="CHEBI:29105"/>
    </ligand>
</feature>
<evidence type="ECO:0000256" key="6">
    <source>
        <dbReference type="ARBA" id="ARBA00048348"/>
    </source>
</evidence>
<evidence type="ECO:0000256" key="4">
    <source>
        <dbReference type="ARBA" id="ARBA00022833"/>
    </source>
</evidence>
<dbReference type="InterPro" id="IPR001765">
    <property type="entry name" value="Carbonic_anhydrase"/>
</dbReference>
<feature type="binding site" evidence="7">
    <location>
        <position position="104"/>
    </location>
    <ligand>
        <name>Zn(2+)</name>
        <dbReference type="ChEBI" id="CHEBI:29105"/>
    </ligand>
</feature>
<feature type="binding site" evidence="7">
    <location>
        <position position="101"/>
    </location>
    <ligand>
        <name>Zn(2+)</name>
        <dbReference type="ChEBI" id="CHEBI:29105"/>
    </ligand>
</feature>
<keyword evidence="5 8" id="KW-0456">Lyase</keyword>
<dbReference type="SUPFAM" id="SSF53056">
    <property type="entry name" value="beta-carbonic anhydrase, cab"/>
    <property type="match status" value="1"/>
</dbReference>
<keyword evidence="4 7" id="KW-0862">Zinc</keyword>
<dbReference type="PROSITE" id="PS00705">
    <property type="entry name" value="PROK_CO2_ANHYDRASE_2"/>
    <property type="match status" value="1"/>
</dbReference>
<dbReference type="InterPro" id="IPR015892">
    <property type="entry name" value="Carbonic_anhydrase_CS"/>
</dbReference>
<dbReference type="EMBL" id="CP041165">
    <property type="protein sequence ID" value="QOP41617.1"/>
    <property type="molecule type" value="Genomic_DNA"/>
</dbReference>
<comment type="similarity">
    <text evidence="1 8">Belongs to the beta-class carbonic anhydrase family.</text>
</comment>
<dbReference type="SMART" id="SM00947">
    <property type="entry name" value="Pro_CA"/>
    <property type="match status" value="1"/>
</dbReference>
<reference evidence="9 10" key="1">
    <citation type="submission" date="2019-06" db="EMBL/GenBank/DDBJ databases">
        <title>Sulfurimonas gotlandica sp. nov., a chemoautotrophic and psychrotolerant epsilonproteobacterium isolated from a pelagic redoxcline, and an emended description of the genus Sulfurimonas.</title>
        <authorList>
            <person name="Wang S."/>
            <person name="Jiang L."/>
            <person name="Shao Z."/>
        </authorList>
    </citation>
    <scope>NUCLEOTIDE SEQUENCE [LARGE SCALE GENOMIC DNA]</scope>
    <source>
        <strain evidence="9 10">B2</strain>
    </source>
</reference>
<dbReference type="CDD" id="cd00884">
    <property type="entry name" value="beta_CA_cladeB"/>
    <property type="match status" value="1"/>
</dbReference>
<dbReference type="InterPro" id="IPR045066">
    <property type="entry name" value="Beta_CA_cladeB"/>
</dbReference>
<dbReference type="KEGG" id="smax:FJR03_07585"/>
<comment type="cofactor">
    <cofactor evidence="7">
        <name>Zn(2+)</name>
        <dbReference type="ChEBI" id="CHEBI:29105"/>
    </cofactor>
    <text evidence="7">Binds 1 zinc ion per subunit.</text>
</comment>
<dbReference type="Gene3D" id="3.40.1050.10">
    <property type="entry name" value="Carbonic anhydrase"/>
    <property type="match status" value="1"/>
</dbReference>
<comment type="function">
    <text evidence="8">Reversible hydration of carbon dioxide.</text>
</comment>
<dbReference type="AlphaFoldDB" id="A0A7M1AVZ0"/>
<dbReference type="Proteomes" id="UP000593910">
    <property type="component" value="Chromosome"/>
</dbReference>
<proteinExistence type="inferred from homology"/>
<evidence type="ECO:0000313" key="10">
    <source>
        <dbReference type="Proteomes" id="UP000593910"/>
    </source>
</evidence>
<dbReference type="PROSITE" id="PS00704">
    <property type="entry name" value="PROK_CO2_ANHYDRASE_1"/>
    <property type="match status" value="1"/>
</dbReference>
<evidence type="ECO:0000256" key="1">
    <source>
        <dbReference type="ARBA" id="ARBA00006217"/>
    </source>
</evidence>
<dbReference type="GO" id="GO:0004089">
    <property type="term" value="F:carbonate dehydratase activity"/>
    <property type="evidence" value="ECO:0007669"/>
    <property type="project" value="UniProtKB-UniRule"/>
</dbReference>
<comment type="catalytic activity">
    <reaction evidence="6 8">
        <text>hydrogencarbonate + H(+) = CO2 + H2O</text>
        <dbReference type="Rhea" id="RHEA:10748"/>
        <dbReference type="ChEBI" id="CHEBI:15377"/>
        <dbReference type="ChEBI" id="CHEBI:15378"/>
        <dbReference type="ChEBI" id="CHEBI:16526"/>
        <dbReference type="ChEBI" id="CHEBI:17544"/>
        <dbReference type="EC" id="4.2.1.1"/>
    </reaction>
</comment>
<evidence type="ECO:0000256" key="2">
    <source>
        <dbReference type="ARBA" id="ARBA00012925"/>
    </source>
</evidence>
<dbReference type="InterPro" id="IPR036874">
    <property type="entry name" value="Carbonic_anhydrase_sf"/>
</dbReference>
<protein>
    <recommendedName>
        <fullName evidence="2 8">Carbonic anhydrase</fullName>
        <ecNumber evidence="2 8">4.2.1.1</ecNumber>
    </recommendedName>
    <alternativeName>
        <fullName evidence="8">Carbonate dehydratase</fullName>
    </alternativeName>
</protein>
<dbReference type="Pfam" id="PF00484">
    <property type="entry name" value="Pro_CA"/>
    <property type="match status" value="1"/>
</dbReference>
<keyword evidence="3 7" id="KW-0479">Metal-binding</keyword>
<feature type="binding site" evidence="7">
    <location>
        <position position="40"/>
    </location>
    <ligand>
        <name>Zn(2+)</name>
        <dbReference type="ChEBI" id="CHEBI:29105"/>
    </ligand>
</feature>
<gene>
    <name evidence="9" type="ORF">FJR03_07585</name>
</gene>
<dbReference type="PANTHER" id="PTHR11002:SF76">
    <property type="entry name" value="CARBONIC ANHYDRASE"/>
    <property type="match status" value="1"/>
</dbReference>
<dbReference type="GO" id="GO:0015976">
    <property type="term" value="P:carbon utilization"/>
    <property type="evidence" value="ECO:0007669"/>
    <property type="project" value="InterPro"/>
</dbReference>
<evidence type="ECO:0000313" key="9">
    <source>
        <dbReference type="EMBL" id="QOP41617.1"/>
    </source>
</evidence>
<evidence type="ECO:0000256" key="8">
    <source>
        <dbReference type="RuleBase" id="RU003956"/>
    </source>
</evidence>
<evidence type="ECO:0000256" key="3">
    <source>
        <dbReference type="ARBA" id="ARBA00022723"/>
    </source>
</evidence>